<protein>
    <submittedName>
        <fullName evidence="2">Protein containing DUF1385</fullName>
    </submittedName>
</protein>
<proteinExistence type="predicted"/>
<evidence type="ECO:0000256" key="1">
    <source>
        <dbReference type="SAM" id="Phobius"/>
    </source>
</evidence>
<feature type="non-terminal residue" evidence="2">
    <location>
        <position position="1"/>
    </location>
</feature>
<keyword evidence="1" id="KW-1133">Transmembrane helix</keyword>
<comment type="caution">
    <text evidence="2">The sequence shown here is derived from an EMBL/GenBank/DDBJ whole genome shotgun (WGS) entry which is preliminary data.</text>
</comment>
<accession>K1U010</accession>
<keyword evidence="1" id="KW-0472">Membrane</keyword>
<sequence>YHGAEHKTIFCYENEEELTVENVKKQSRFHPRCGTSFMVLMLIVGILVGLFVPVAPFGIGFLRPVFKILLLPVSCGIGYELIKICGKHDNAATRIIAAPGLWAQRITTKEPDDTMIEVAIEAIKAVIPEDGSDIVSK</sequence>
<gene>
    <name evidence="2" type="ORF">LEA_03288</name>
</gene>
<feature type="transmembrane region" description="Helical" evidence="1">
    <location>
        <begin position="37"/>
        <end position="59"/>
    </location>
</feature>
<dbReference type="AlphaFoldDB" id="K1U010"/>
<dbReference type="PANTHER" id="PTHR42867:SF1">
    <property type="entry name" value="MEMBRANE PROTEIN-RELATED"/>
    <property type="match status" value="1"/>
</dbReference>
<dbReference type="EMBL" id="AJWY01002185">
    <property type="protein sequence ID" value="EKC78627.1"/>
    <property type="molecule type" value="Genomic_DNA"/>
</dbReference>
<dbReference type="PANTHER" id="PTHR42867">
    <property type="entry name" value="MEMBRANE PROTEIN-RELATED"/>
    <property type="match status" value="1"/>
</dbReference>
<keyword evidence="1" id="KW-0812">Transmembrane</keyword>
<dbReference type="Pfam" id="PF07136">
    <property type="entry name" value="DUF1385"/>
    <property type="match status" value="1"/>
</dbReference>
<name>K1U010_9ZZZZ</name>
<reference evidence="2" key="1">
    <citation type="journal article" date="2013" name="Environ. Microbiol.">
        <title>Microbiota from the distal guts of lean and obese adolescents exhibit partial functional redundancy besides clear differences in community structure.</title>
        <authorList>
            <person name="Ferrer M."/>
            <person name="Ruiz A."/>
            <person name="Lanza F."/>
            <person name="Haange S.B."/>
            <person name="Oberbach A."/>
            <person name="Till H."/>
            <person name="Bargiela R."/>
            <person name="Campoy C."/>
            <person name="Segura M.T."/>
            <person name="Richter M."/>
            <person name="von Bergen M."/>
            <person name="Seifert J."/>
            <person name="Suarez A."/>
        </authorList>
    </citation>
    <scope>NUCLEOTIDE SEQUENCE</scope>
</reference>
<organism evidence="2">
    <name type="scientific">human gut metagenome</name>
    <dbReference type="NCBI Taxonomy" id="408170"/>
    <lineage>
        <taxon>unclassified sequences</taxon>
        <taxon>metagenomes</taxon>
        <taxon>organismal metagenomes</taxon>
    </lineage>
</organism>
<evidence type="ECO:0000313" key="2">
    <source>
        <dbReference type="EMBL" id="EKC78627.1"/>
    </source>
</evidence>
<dbReference type="InterPro" id="IPR010787">
    <property type="entry name" value="DUF1385"/>
</dbReference>